<dbReference type="InterPro" id="IPR003593">
    <property type="entry name" value="AAA+_ATPase"/>
</dbReference>
<dbReference type="PANTHER" id="PTHR48102:SF7">
    <property type="entry name" value="ATP-DEPENDENT CLP PROTEASE ATP-BINDING SUBUNIT CLPX-LIKE, MITOCHONDRIAL"/>
    <property type="match status" value="1"/>
</dbReference>
<dbReference type="RefSeq" id="WP_121699721.1">
    <property type="nucleotide sequence ID" value="NZ_JBCLPP010000016.1"/>
</dbReference>
<dbReference type="SMART" id="SM00382">
    <property type="entry name" value="AAA"/>
    <property type="match status" value="1"/>
</dbReference>
<evidence type="ECO:0000259" key="1">
    <source>
        <dbReference type="SMART" id="SM00382"/>
    </source>
</evidence>
<evidence type="ECO:0000313" key="3">
    <source>
        <dbReference type="Proteomes" id="UP001565200"/>
    </source>
</evidence>
<reference evidence="2 3" key="1">
    <citation type="submission" date="2024-03" db="EMBL/GenBank/DDBJ databases">
        <title>Mouse gut bacterial collection (mGBC) of GemPharmatech.</title>
        <authorList>
            <person name="He Y."/>
            <person name="Dong L."/>
            <person name="Wu D."/>
            <person name="Gao X."/>
            <person name="Lin Z."/>
        </authorList>
    </citation>
    <scope>NUCLEOTIDE SEQUENCE [LARGE SCALE GENOMIC DNA]</scope>
    <source>
        <strain evidence="2 3">54-13</strain>
    </source>
</reference>
<keyword evidence="3" id="KW-1185">Reference proteome</keyword>
<dbReference type="Pfam" id="PF00004">
    <property type="entry name" value="AAA"/>
    <property type="match status" value="1"/>
</dbReference>
<dbReference type="InterPro" id="IPR027417">
    <property type="entry name" value="P-loop_NTPase"/>
</dbReference>
<dbReference type="EMBL" id="JBCLPP010000016">
    <property type="protein sequence ID" value="MEY8245373.1"/>
    <property type="molecule type" value="Genomic_DNA"/>
</dbReference>
<dbReference type="Gene3D" id="3.40.50.300">
    <property type="entry name" value="P-loop containing nucleotide triphosphate hydrolases"/>
    <property type="match status" value="1"/>
</dbReference>
<accession>A0ABV4CVH2</accession>
<dbReference type="PANTHER" id="PTHR48102">
    <property type="entry name" value="ATP-DEPENDENT CLP PROTEASE ATP-BINDING SUBUNIT CLPX-LIKE, MITOCHONDRIAL-RELATED"/>
    <property type="match status" value="1"/>
</dbReference>
<dbReference type="Gene3D" id="1.10.8.60">
    <property type="match status" value="1"/>
</dbReference>
<dbReference type="SUPFAM" id="SSF52540">
    <property type="entry name" value="P-loop containing nucleoside triphosphate hydrolases"/>
    <property type="match status" value="1"/>
</dbReference>
<comment type="caution">
    <text evidence="2">The sequence shown here is derived from an EMBL/GenBank/DDBJ whole genome shotgun (WGS) entry which is preliminary data.</text>
</comment>
<sequence length="452" mass="50858">MKFLGINIKSSMPQNEVIDALARLFLADIPISHVQRIVNALVTGNTTYAKIKDFTAPHLQSLKTKSSDKNWHKRMKNRVQEWAKAFGRIEEDDFDYIAEQYQVNYLDVFGTPQFASPEEMASSVKKIIKGQNSAIEQLSVPFFQHYAKGKYGFGCPMTKPILLCGPTGSGKTETLNSFSEICDSPFIMINSSECTPTGWKGASFEDVLAEKVRKYGRSEVENAIIFIDEIDKITHTGCGKETDDMGYDIMRFMMNLTDPRNNIRLNNGLGKNGEQSFIELSISNMLIVFSGAFSGIEKMIKKRLNLIYGVGFTCNTSLSPDKQQNVYSQITSDDLQQWGFMAEFTGRLGQIITLNPLGENEMYQILTESKNSILTRQISYTRNLYNAKLRFTETALRLICRKAAGRGLGFRGVQTLFASCLNSLYYKLPVAGSACHTIDVDEIYVEQQLKTL</sequence>
<proteinExistence type="predicted"/>
<dbReference type="InterPro" id="IPR003959">
    <property type="entry name" value="ATPase_AAA_core"/>
</dbReference>
<dbReference type="Proteomes" id="UP001565200">
    <property type="component" value="Unassembled WGS sequence"/>
</dbReference>
<evidence type="ECO:0000313" key="2">
    <source>
        <dbReference type="EMBL" id="MEY8245373.1"/>
    </source>
</evidence>
<organism evidence="2 3">
    <name type="scientific">Heminiphilus faecis</name>
    <dbReference type="NCBI Taxonomy" id="2601703"/>
    <lineage>
        <taxon>Bacteria</taxon>
        <taxon>Pseudomonadati</taxon>
        <taxon>Bacteroidota</taxon>
        <taxon>Bacteroidia</taxon>
        <taxon>Bacteroidales</taxon>
        <taxon>Muribaculaceae</taxon>
        <taxon>Heminiphilus</taxon>
    </lineage>
</organism>
<dbReference type="InterPro" id="IPR050052">
    <property type="entry name" value="ATP-dep_Clp_protease_ClpX"/>
</dbReference>
<feature type="domain" description="AAA+ ATPase" evidence="1">
    <location>
        <begin position="157"/>
        <end position="408"/>
    </location>
</feature>
<gene>
    <name evidence="2" type="ORF">AAK873_07060</name>
</gene>
<protein>
    <submittedName>
        <fullName evidence="2">AAA family ATPase</fullName>
    </submittedName>
</protein>
<name>A0ABV4CVH2_9BACT</name>